<dbReference type="GO" id="GO:0008270">
    <property type="term" value="F:zinc ion binding"/>
    <property type="evidence" value="ECO:0007669"/>
    <property type="project" value="UniProtKB-KW"/>
</dbReference>
<keyword evidence="7" id="KW-1185">Reference proteome</keyword>
<dbReference type="Proteomes" id="UP000765509">
    <property type="component" value="Unassembled WGS sequence"/>
</dbReference>
<feature type="region of interest" description="Disordered" evidence="4">
    <location>
        <begin position="628"/>
        <end position="654"/>
    </location>
</feature>
<protein>
    <recommendedName>
        <fullName evidence="5">CCHC-type domain-containing protein</fullName>
    </recommendedName>
</protein>
<keyword evidence="2" id="KW-0863">Zinc-finger</keyword>
<dbReference type="PROSITE" id="PS50158">
    <property type="entry name" value="ZF_CCHC"/>
    <property type="match status" value="1"/>
</dbReference>
<evidence type="ECO:0000256" key="2">
    <source>
        <dbReference type="PROSITE-ProRule" id="PRU00047"/>
    </source>
</evidence>
<keyword evidence="2" id="KW-0862">Zinc</keyword>
<reference evidence="6" key="1">
    <citation type="submission" date="2021-03" db="EMBL/GenBank/DDBJ databases">
        <title>Draft genome sequence of rust myrtle Austropuccinia psidii MF-1, a brazilian biotype.</title>
        <authorList>
            <person name="Quecine M.C."/>
            <person name="Pachon D.M.R."/>
            <person name="Bonatelli M.L."/>
            <person name="Correr F.H."/>
            <person name="Franceschini L.M."/>
            <person name="Leite T.F."/>
            <person name="Margarido G.R.A."/>
            <person name="Almeida C.A."/>
            <person name="Ferrarezi J.A."/>
            <person name="Labate C.A."/>
        </authorList>
    </citation>
    <scope>NUCLEOTIDE SEQUENCE</scope>
    <source>
        <strain evidence="6">MF-1</strain>
    </source>
</reference>
<feature type="coiled-coil region" evidence="3">
    <location>
        <begin position="312"/>
        <end position="339"/>
    </location>
</feature>
<keyword evidence="3" id="KW-0175">Coiled coil</keyword>
<accession>A0A9Q3IAA0</accession>
<evidence type="ECO:0000256" key="4">
    <source>
        <dbReference type="SAM" id="MobiDB-lite"/>
    </source>
</evidence>
<dbReference type="GO" id="GO:0006397">
    <property type="term" value="P:mRNA processing"/>
    <property type="evidence" value="ECO:0007669"/>
    <property type="project" value="UniProtKB-KW"/>
</dbReference>
<evidence type="ECO:0000313" key="7">
    <source>
        <dbReference type="Proteomes" id="UP000765509"/>
    </source>
</evidence>
<feature type="domain" description="CCHC-type" evidence="5">
    <location>
        <begin position="595"/>
        <end position="610"/>
    </location>
</feature>
<feature type="region of interest" description="Disordered" evidence="4">
    <location>
        <begin position="1"/>
        <end position="41"/>
    </location>
</feature>
<feature type="compositionally biased region" description="Polar residues" evidence="4">
    <location>
        <begin position="68"/>
        <end position="81"/>
    </location>
</feature>
<dbReference type="GO" id="GO:0003676">
    <property type="term" value="F:nucleic acid binding"/>
    <property type="evidence" value="ECO:0007669"/>
    <property type="project" value="InterPro"/>
</dbReference>
<dbReference type="InterPro" id="IPR001878">
    <property type="entry name" value="Znf_CCHC"/>
</dbReference>
<sequence>MSPVHLRNLGVPSNQPQDREGLSRTRRPGRGHLGHSGGWKDIERNHTHSAIYFPIQQKPQTRGLEGYGSSSLAPPTPQRSFSMEHGQQEVQPSSPLGRTWSEFPEDMPQRDKPQRPYGNHQRLEFHQAVQTPGGEGNQDKGETSHFLSYRRTAEPDRAFSDSLRLTEIISNQLSSGFTPFRHQQISVQELPFFTIAASFQEKTRIQGQKQDLFQPKAEIARLNDPEAVGIGERSTKKQGIVVNTSRISSPTNRNITPTQTERNVVTPESNLNSDKMWLQMSQFSVKTQESLGDFKRLNERLQRNAILPEATIKAIQESCSQLRKASEETNKRLKQVFEEQHNCRRDRYFLDQDMNKLFNVYQNRNTQPEGHALENPYHQDIKPYSVLVNKARSPYQYQYGDNMSYSEKEALKQLPDASSWPKFSDYGITTRLNTAFKGHASIWYAERKEIHGRRNWPLGKSQIIQKYSNGTWIWKKAMSFENDKHSGDKDPYEWCLRQSKRLKAINPQINIQMRNHKVLTQIPGELEHELKCRCNKNCTLDDISNTLQYVSKRANIRKYSPYKSSGCRDKQPLRVELKDKPRERVAEMTKKQNSCHNCGSKDHYSNSCPKANKKFYAIEKFLEKEFPTEYSESDSMGDAIREQSDEDQDPRDKLLVEYQGETPLEIQDIKLEACMPQDNANKNLCKPT</sequence>
<gene>
    <name evidence="6" type="ORF">O181_071700</name>
</gene>
<keyword evidence="2" id="KW-0479">Metal-binding</keyword>
<name>A0A9Q3IAA0_9BASI</name>
<feature type="compositionally biased region" description="Basic residues" evidence="4">
    <location>
        <begin position="24"/>
        <end position="33"/>
    </location>
</feature>
<dbReference type="SUPFAM" id="SSF57756">
    <property type="entry name" value="Retrovirus zinc finger-like domains"/>
    <property type="match status" value="1"/>
</dbReference>
<comment type="caution">
    <text evidence="6">The sequence shown here is derived from an EMBL/GenBank/DDBJ whole genome shotgun (WGS) entry which is preliminary data.</text>
</comment>
<feature type="region of interest" description="Disordered" evidence="4">
    <location>
        <begin position="56"/>
        <end position="118"/>
    </location>
</feature>
<evidence type="ECO:0000259" key="5">
    <source>
        <dbReference type="PROSITE" id="PS50158"/>
    </source>
</evidence>
<organism evidence="6 7">
    <name type="scientific">Austropuccinia psidii MF-1</name>
    <dbReference type="NCBI Taxonomy" id="1389203"/>
    <lineage>
        <taxon>Eukaryota</taxon>
        <taxon>Fungi</taxon>
        <taxon>Dikarya</taxon>
        <taxon>Basidiomycota</taxon>
        <taxon>Pucciniomycotina</taxon>
        <taxon>Pucciniomycetes</taxon>
        <taxon>Pucciniales</taxon>
        <taxon>Sphaerophragmiaceae</taxon>
        <taxon>Austropuccinia</taxon>
    </lineage>
</organism>
<dbReference type="InterPro" id="IPR036875">
    <property type="entry name" value="Znf_CCHC_sf"/>
</dbReference>
<keyword evidence="1" id="KW-0507">mRNA processing</keyword>
<dbReference type="Gene3D" id="4.10.60.10">
    <property type="entry name" value="Zinc finger, CCHC-type"/>
    <property type="match status" value="1"/>
</dbReference>
<evidence type="ECO:0000313" key="6">
    <source>
        <dbReference type="EMBL" id="MBW0531985.1"/>
    </source>
</evidence>
<evidence type="ECO:0000256" key="1">
    <source>
        <dbReference type="ARBA" id="ARBA00022664"/>
    </source>
</evidence>
<dbReference type="AlphaFoldDB" id="A0A9Q3IAA0"/>
<dbReference type="EMBL" id="AVOT02037308">
    <property type="protein sequence ID" value="MBW0531985.1"/>
    <property type="molecule type" value="Genomic_DNA"/>
</dbReference>
<evidence type="ECO:0000256" key="3">
    <source>
        <dbReference type="SAM" id="Coils"/>
    </source>
</evidence>
<proteinExistence type="predicted"/>